<dbReference type="AlphaFoldDB" id="A0A6S7IGR6"/>
<protein>
    <recommendedName>
        <fullName evidence="11">Reticulocalbin-3</fullName>
    </recommendedName>
</protein>
<organism evidence="13 14">
    <name type="scientific">Paramuricea clavata</name>
    <name type="common">Red gorgonian</name>
    <name type="synonym">Violescent sea-whip</name>
    <dbReference type="NCBI Taxonomy" id="317549"/>
    <lineage>
        <taxon>Eukaryota</taxon>
        <taxon>Metazoa</taxon>
        <taxon>Cnidaria</taxon>
        <taxon>Anthozoa</taxon>
        <taxon>Octocorallia</taxon>
        <taxon>Malacalcyonacea</taxon>
        <taxon>Plexauridae</taxon>
        <taxon>Paramuricea</taxon>
    </lineage>
</organism>
<keyword evidence="4" id="KW-0677">Repeat</keyword>
<evidence type="ECO:0000256" key="9">
    <source>
        <dbReference type="ARBA" id="ARBA00056975"/>
    </source>
</evidence>
<dbReference type="SUPFAM" id="SSF47473">
    <property type="entry name" value="EF-hand"/>
    <property type="match status" value="2"/>
</dbReference>
<feature type="domain" description="EF-hand" evidence="12">
    <location>
        <begin position="156"/>
        <end position="191"/>
    </location>
</feature>
<keyword evidence="14" id="KW-1185">Reference proteome</keyword>
<evidence type="ECO:0000256" key="2">
    <source>
        <dbReference type="ARBA" id="ARBA00022723"/>
    </source>
</evidence>
<dbReference type="EMBL" id="CACRXK020009911">
    <property type="protein sequence ID" value="CAB4018225.1"/>
    <property type="molecule type" value="Genomic_DNA"/>
</dbReference>
<keyword evidence="6" id="KW-0106">Calcium</keyword>
<feature type="domain" description="EF-hand" evidence="12">
    <location>
        <begin position="272"/>
        <end position="307"/>
    </location>
</feature>
<dbReference type="GO" id="GO:0005788">
    <property type="term" value="C:endoplasmic reticulum lumen"/>
    <property type="evidence" value="ECO:0007669"/>
    <property type="project" value="UniProtKB-SubCell"/>
</dbReference>
<dbReference type="PANTHER" id="PTHR10827:SF52">
    <property type="entry name" value="IP16409P"/>
    <property type="match status" value="1"/>
</dbReference>
<gene>
    <name evidence="13" type="ORF">PACLA_8A060734</name>
</gene>
<dbReference type="PANTHER" id="PTHR10827">
    <property type="entry name" value="RETICULOCALBIN"/>
    <property type="match status" value="1"/>
</dbReference>
<evidence type="ECO:0000259" key="12">
    <source>
        <dbReference type="PROSITE" id="PS50222"/>
    </source>
</evidence>
<feature type="domain" description="EF-hand" evidence="12">
    <location>
        <begin position="77"/>
        <end position="112"/>
    </location>
</feature>
<dbReference type="InterPro" id="IPR002048">
    <property type="entry name" value="EF_hand_dom"/>
</dbReference>
<dbReference type="InterPro" id="IPR011992">
    <property type="entry name" value="EF-hand-dom_pair"/>
</dbReference>
<dbReference type="GO" id="GO:0015031">
    <property type="term" value="P:protein transport"/>
    <property type="evidence" value="ECO:0007669"/>
    <property type="project" value="UniProtKB-ARBA"/>
</dbReference>
<dbReference type="PROSITE" id="PS50222">
    <property type="entry name" value="EF_HAND_2"/>
    <property type="match status" value="4"/>
</dbReference>
<evidence type="ECO:0000256" key="6">
    <source>
        <dbReference type="ARBA" id="ARBA00022837"/>
    </source>
</evidence>
<keyword evidence="2" id="KW-0479">Metal-binding</keyword>
<keyword evidence="8" id="KW-0143">Chaperone</keyword>
<dbReference type="Proteomes" id="UP001152795">
    <property type="component" value="Unassembled WGS sequence"/>
</dbReference>
<comment type="subunit">
    <text evidence="10">Interacts with PCSK6 (immature form including the propeptide); probably involved in the maturation and the secretion of PCSK6.</text>
</comment>
<evidence type="ECO:0000256" key="4">
    <source>
        <dbReference type="ARBA" id="ARBA00022737"/>
    </source>
</evidence>
<evidence type="ECO:0000313" key="13">
    <source>
        <dbReference type="EMBL" id="CAB4018225.1"/>
    </source>
</evidence>
<sequence>MRMWINRKVVFVFCACVFYVFALPADADGKNERAKPHEDKLSDEEHFNPDGEHNAEFDREAFLGDRKDEFDHLSPEEAQRRLKILLKQVDTDADGHLTSEELKAWVKGVFKKKMVEGMESDIKEKDKDGDGFINWDEFLKDSYGDDVSAEDEEMKRMIDRDRKHYDVADADKDGKLTATEFGSFLHPESNPEMQALNAQETLEDMDKNKDGKLDLEEFLGEWKDPDSGNQDEPDWVKEETERFKNELDKSGDGVLDTAELTAWITPDTDTTLVEEEVKHLIDESDDDKDGKLSVEEIIAHHDIFTGSEATDYGQALPKEEL</sequence>
<dbReference type="Gene3D" id="1.10.238.10">
    <property type="entry name" value="EF-hand"/>
    <property type="match status" value="3"/>
</dbReference>
<evidence type="ECO:0000256" key="1">
    <source>
        <dbReference type="ARBA" id="ARBA00004319"/>
    </source>
</evidence>
<keyword evidence="3" id="KW-0732">Signal</keyword>
<keyword evidence="7" id="KW-0325">Glycoprotein</keyword>
<evidence type="ECO:0000256" key="8">
    <source>
        <dbReference type="ARBA" id="ARBA00023186"/>
    </source>
</evidence>
<dbReference type="OrthoDB" id="293868at2759"/>
<evidence type="ECO:0000256" key="10">
    <source>
        <dbReference type="ARBA" id="ARBA00063143"/>
    </source>
</evidence>
<dbReference type="FunFam" id="1.10.238.10:FF:000104">
    <property type="entry name" value="calumenin isoform X1"/>
    <property type="match status" value="1"/>
</dbReference>
<proteinExistence type="predicted"/>
<evidence type="ECO:0000313" key="14">
    <source>
        <dbReference type="Proteomes" id="UP001152795"/>
    </source>
</evidence>
<dbReference type="Pfam" id="PF13202">
    <property type="entry name" value="EF-hand_5"/>
    <property type="match status" value="2"/>
</dbReference>
<evidence type="ECO:0000256" key="5">
    <source>
        <dbReference type="ARBA" id="ARBA00022824"/>
    </source>
</evidence>
<evidence type="ECO:0000256" key="7">
    <source>
        <dbReference type="ARBA" id="ARBA00023180"/>
    </source>
</evidence>
<dbReference type="Pfam" id="PF13499">
    <property type="entry name" value="EF-hand_7"/>
    <property type="match status" value="2"/>
</dbReference>
<evidence type="ECO:0000256" key="11">
    <source>
        <dbReference type="ARBA" id="ARBA00072696"/>
    </source>
</evidence>
<name>A0A6S7IGR6_PARCT</name>
<dbReference type="SMART" id="SM00054">
    <property type="entry name" value="EFh"/>
    <property type="match status" value="6"/>
</dbReference>
<reference evidence="13" key="1">
    <citation type="submission" date="2020-04" db="EMBL/GenBank/DDBJ databases">
        <authorList>
            <person name="Alioto T."/>
            <person name="Alioto T."/>
            <person name="Gomez Garrido J."/>
        </authorList>
    </citation>
    <scope>NUCLEOTIDE SEQUENCE</scope>
    <source>
        <strain evidence="13">A484AB</strain>
    </source>
</reference>
<comment type="function">
    <text evidence="9">Probable molecular chaperone assisting protein biosynthesis and transport in the endoplasmic reticulum. Required for the proper biosynthesis and transport of pulmonary surfactant-associated protein A/SP-A, pulmonary surfactant-associated protein D/SP-D and the lipid transporter ABCA3. By regulating both the proper expression and the degradation through the endoplasmic reticulum-associated protein degradation pathway of these proteins plays a crucial role in pulmonary surfactant homeostasis. Has an anti-fibrotic activity by negatively regulating the secretion of type I and type III collagens. This calcium-binding protein also transiently associates with immature PCSK6 and regulates its secretion.</text>
</comment>
<comment type="subcellular location">
    <subcellularLocation>
        <location evidence="1">Endoplasmic reticulum lumen</location>
    </subcellularLocation>
</comment>
<evidence type="ECO:0000256" key="3">
    <source>
        <dbReference type="ARBA" id="ARBA00022729"/>
    </source>
</evidence>
<comment type="caution">
    <text evidence="13">The sequence shown here is derived from an EMBL/GenBank/DDBJ whole genome shotgun (WGS) entry which is preliminary data.</text>
</comment>
<feature type="domain" description="EF-hand" evidence="12">
    <location>
        <begin position="193"/>
        <end position="228"/>
    </location>
</feature>
<dbReference type="PROSITE" id="PS00018">
    <property type="entry name" value="EF_HAND_1"/>
    <property type="match status" value="6"/>
</dbReference>
<dbReference type="InterPro" id="IPR018247">
    <property type="entry name" value="EF_Hand_1_Ca_BS"/>
</dbReference>
<dbReference type="GO" id="GO:0005509">
    <property type="term" value="F:calcium ion binding"/>
    <property type="evidence" value="ECO:0007669"/>
    <property type="project" value="InterPro"/>
</dbReference>
<keyword evidence="5" id="KW-0256">Endoplasmic reticulum</keyword>
<accession>A0A6S7IGR6</accession>